<organism evidence="1 2">
    <name type="scientific">Folsomia candida</name>
    <name type="common">Springtail</name>
    <dbReference type="NCBI Taxonomy" id="158441"/>
    <lineage>
        <taxon>Eukaryota</taxon>
        <taxon>Metazoa</taxon>
        <taxon>Ecdysozoa</taxon>
        <taxon>Arthropoda</taxon>
        <taxon>Hexapoda</taxon>
        <taxon>Collembola</taxon>
        <taxon>Entomobryomorpha</taxon>
        <taxon>Isotomoidea</taxon>
        <taxon>Isotomidae</taxon>
        <taxon>Proisotominae</taxon>
        <taxon>Folsomia</taxon>
    </lineage>
</organism>
<accession>A0A226DQ87</accession>
<reference evidence="1 2" key="1">
    <citation type="submission" date="2015-12" db="EMBL/GenBank/DDBJ databases">
        <title>The genome of Folsomia candida.</title>
        <authorList>
            <person name="Faddeeva A."/>
            <person name="Derks M.F."/>
            <person name="Anvar Y."/>
            <person name="Smit S."/>
            <person name="Van Straalen N."/>
            <person name="Roelofs D."/>
        </authorList>
    </citation>
    <scope>NUCLEOTIDE SEQUENCE [LARGE SCALE GENOMIC DNA]</scope>
    <source>
        <strain evidence="1 2">VU population</strain>
        <tissue evidence="1">Whole body</tissue>
    </source>
</reference>
<comment type="caution">
    <text evidence="1">The sequence shown here is derived from an EMBL/GenBank/DDBJ whole genome shotgun (WGS) entry which is preliminary data.</text>
</comment>
<keyword evidence="2" id="KW-1185">Reference proteome</keyword>
<name>A0A226DQ87_FOLCA</name>
<evidence type="ECO:0000313" key="1">
    <source>
        <dbReference type="EMBL" id="OXA47188.1"/>
    </source>
</evidence>
<dbReference type="EMBL" id="LNIX01000013">
    <property type="protein sequence ID" value="OXA47188.1"/>
    <property type="molecule type" value="Genomic_DNA"/>
</dbReference>
<sequence length="328" mass="38033">MEKIATYLTLPELKRVRLLFPGISDSVARIILRRSVVTVPVWRDDDCEFWIDKEITTWLISVVVKRARLSLSKKTRENVRGMKAIEFLQQIKDDIIELELTAKYPLRTKLELLQLPRMPSLQIFRNKAIEIFKVERFLNPTNFPKVETILLRSSKKSSGSLNQLIFALSIPMPTVLRLHLYGITDYDLFSKICQLFENVKEFRIGTGPRRGPNFWPDDSIPQLFLSFSEFRGLETLKVNLREKSNFSTLTRALDSISVPGLKEFQLTVGMTQADFSLMQPAIFFHVRDVFFHSRSAFGRIPSLKTIEVGFDVVCHRTTKRIKLFSDTR</sequence>
<protein>
    <submittedName>
        <fullName evidence="1">Uncharacterized protein</fullName>
    </submittedName>
</protein>
<proteinExistence type="predicted"/>
<dbReference type="Proteomes" id="UP000198287">
    <property type="component" value="Unassembled WGS sequence"/>
</dbReference>
<gene>
    <name evidence="1" type="ORF">Fcan01_17817</name>
</gene>
<dbReference type="AlphaFoldDB" id="A0A226DQ87"/>
<evidence type="ECO:0000313" key="2">
    <source>
        <dbReference type="Proteomes" id="UP000198287"/>
    </source>
</evidence>